<proteinExistence type="predicted"/>
<organism evidence="2 3">
    <name type="scientific">Pontixanthobacter aestiaquae</name>
    <dbReference type="NCBI Taxonomy" id="1509367"/>
    <lineage>
        <taxon>Bacteria</taxon>
        <taxon>Pseudomonadati</taxon>
        <taxon>Pseudomonadota</taxon>
        <taxon>Alphaproteobacteria</taxon>
        <taxon>Sphingomonadales</taxon>
        <taxon>Erythrobacteraceae</taxon>
        <taxon>Pontixanthobacter</taxon>
    </lineage>
</organism>
<keyword evidence="1" id="KW-1133">Transmembrane helix</keyword>
<feature type="transmembrane region" description="Helical" evidence="1">
    <location>
        <begin position="19"/>
        <end position="40"/>
    </location>
</feature>
<gene>
    <name evidence="2" type="ORF">GRI35_09185</name>
</gene>
<keyword evidence="1" id="KW-0812">Transmembrane</keyword>
<feature type="transmembrane region" description="Helical" evidence="1">
    <location>
        <begin position="92"/>
        <end position="112"/>
    </location>
</feature>
<feature type="transmembrane region" description="Helical" evidence="1">
    <location>
        <begin position="192"/>
        <end position="208"/>
    </location>
</feature>
<keyword evidence="1" id="KW-0472">Membrane</keyword>
<sequence>MTDNDTQDLDQASLFNDRLLAILAGIAALFLFGALTGYIAKIAENGSLSAIDGILILGLIAATVLAGSFAWSKWRKAAAEPEAKSARKSRNIYIAATLLGGVLGAFIMIAGGPELDTMFSNNPISASVAVISIAGWAIGTPLITLIWWQVTDEHEIAAYSNGALLAFHLYVFLVPSWWMAARAGWVPQQDPMIIWAITMVVWSIAWLYKKYA</sequence>
<name>A0A844Z887_9SPHN</name>
<protein>
    <submittedName>
        <fullName evidence="2">Uncharacterized protein</fullName>
    </submittedName>
</protein>
<evidence type="ECO:0000256" key="1">
    <source>
        <dbReference type="SAM" id="Phobius"/>
    </source>
</evidence>
<dbReference type="Proteomes" id="UP000460290">
    <property type="component" value="Unassembled WGS sequence"/>
</dbReference>
<dbReference type="AlphaFoldDB" id="A0A844Z887"/>
<evidence type="ECO:0000313" key="3">
    <source>
        <dbReference type="Proteomes" id="UP000460290"/>
    </source>
</evidence>
<accession>A0A844Z887</accession>
<feature type="transmembrane region" description="Helical" evidence="1">
    <location>
        <begin position="46"/>
        <end position="71"/>
    </location>
</feature>
<dbReference type="RefSeq" id="WP_160613876.1">
    <property type="nucleotide sequence ID" value="NZ_JAUFQM010000001.1"/>
</dbReference>
<reference evidence="2 3" key="1">
    <citation type="submission" date="2019-12" db="EMBL/GenBank/DDBJ databases">
        <title>Genomic-based taxomic classification of the family Erythrobacteraceae.</title>
        <authorList>
            <person name="Xu L."/>
        </authorList>
    </citation>
    <scope>NUCLEOTIDE SEQUENCE [LARGE SCALE GENOMIC DNA]</scope>
    <source>
        <strain evidence="2 3">KCTC 42006</strain>
    </source>
</reference>
<evidence type="ECO:0000313" key="2">
    <source>
        <dbReference type="EMBL" id="MXO83532.1"/>
    </source>
</evidence>
<feature type="transmembrane region" description="Helical" evidence="1">
    <location>
        <begin position="124"/>
        <end position="150"/>
    </location>
</feature>
<dbReference type="EMBL" id="WTYZ01000001">
    <property type="protein sequence ID" value="MXO83532.1"/>
    <property type="molecule type" value="Genomic_DNA"/>
</dbReference>
<keyword evidence="3" id="KW-1185">Reference proteome</keyword>
<feature type="transmembrane region" description="Helical" evidence="1">
    <location>
        <begin position="162"/>
        <end position="180"/>
    </location>
</feature>
<dbReference type="OrthoDB" id="7428929at2"/>
<comment type="caution">
    <text evidence="2">The sequence shown here is derived from an EMBL/GenBank/DDBJ whole genome shotgun (WGS) entry which is preliminary data.</text>
</comment>